<evidence type="ECO:0000256" key="6">
    <source>
        <dbReference type="ARBA" id="ARBA00022692"/>
    </source>
</evidence>
<feature type="transmembrane region" description="Helical" evidence="9">
    <location>
        <begin position="473"/>
        <end position="500"/>
    </location>
</feature>
<dbReference type="SUPFAM" id="SSF82866">
    <property type="entry name" value="Multidrug efflux transporter AcrB transmembrane domain"/>
    <property type="match status" value="2"/>
</dbReference>
<evidence type="ECO:0000256" key="2">
    <source>
        <dbReference type="ARBA" id="ARBA00010942"/>
    </source>
</evidence>
<dbReference type="GO" id="GO:0009636">
    <property type="term" value="P:response to toxic substance"/>
    <property type="evidence" value="ECO:0007669"/>
    <property type="project" value="UniProtKB-ARBA"/>
</dbReference>
<reference evidence="11" key="1">
    <citation type="journal article" date="2014" name="Int. J. Syst. Evol. Microbiol.">
        <title>Complete genome sequence of Corynebacterium casei LMG S-19264T (=DSM 44701T), isolated from a smear-ripened cheese.</title>
        <authorList>
            <consortium name="US DOE Joint Genome Institute (JGI-PGF)"/>
            <person name="Walter F."/>
            <person name="Albersmeier A."/>
            <person name="Kalinowski J."/>
            <person name="Ruckert C."/>
        </authorList>
    </citation>
    <scope>NUCLEOTIDE SEQUENCE</scope>
    <source>
        <strain evidence="11">KCTC 23430</strain>
    </source>
</reference>
<dbReference type="PRINTS" id="PR00702">
    <property type="entry name" value="ACRIFLAVINRP"/>
</dbReference>
<keyword evidence="12" id="KW-1185">Reference proteome</keyword>
<dbReference type="FunFam" id="3.30.70.1430:FF:000001">
    <property type="entry name" value="Efflux pump membrane transporter"/>
    <property type="match status" value="1"/>
</dbReference>
<dbReference type="FunFam" id="1.20.1640.10:FF:000001">
    <property type="entry name" value="Efflux pump membrane transporter"/>
    <property type="match status" value="1"/>
</dbReference>
<gene>
    <name evidence="11" type="primary">acrF</name>
    <name evidence="11" type="ORF">GCM10007053_24770</name>
</gene>
<dbReference type="PROSITE" id="PS50156">
    <property type="entry name" value="SSD"/>
    <property type="match status" value="1"/>
</dbReference>
<keyword evidence="7 9" id="KW-1133">Transmembrane helix</keyword>
<keyword evidence="5 9" id="KW-0997">Cell inner membrane</keyword>
<sequence>MFSAFFIKRPKFALVIAIVLTLAGGISIVTLPITEYPAISPPNIVVNGVYPGASAEVVEATVGTPIEDAVNGVEGMIYMSSKSANDGSYSLTVTFEIGSDPDMALVRVQNRVKLAEPSLPAEVTAQGLNIDEQSPDILKIISFTSPDKSLDYAFISNYVKINIQSAIARVEGISSAQILGEADYSMRLWLDPNRMATLGLSVMDVRSALSEQNVQVAAGKIGAPPFDGPLQTEYTLQTKGRLQDVEEFEQIVLRAKPDGSAIYLKDVARVELGQSGYNFYGETNDIPAVNLALYLLADANALAAGEAADELVAELAKSFPEGMDYVVGYDTTRYVSTAVNQVVISLMQAVALVIAITFVFLGSWRATLVPSVAIPVSLIASFAVLLAMGMSINTVTLFGLILAIGIVVDDAILVIENCDRHLREDPTMSPVDAALITMQEVGGAVIATTLVLLAVFIPVALLPGITGEMYRQFAVTICVAVVFSSINALTLSPALCALLLKPGKQKEARWYTAFLSGFGWLTGHYDTGVQWVLRRLVVVAMVFVAWMAALGLGVISTPTGFVPDEDKGALFVNVQLPDASSINRTKDVMDKVTRIMAEDPSVETVTSITGFSILTGAMASNGGTLFVVLKHWDEREDKEELVFSVAQRLNARVVSEVPEAQVFAITPPAVPGMGAVGGLELLLQDSLSRPVSELAATLNNFIVDGNQNPALAGVFSTYRANVPQYYIDVDRVKAKNLGVSLSEIFMTLQAQMGSLYINDFNKFGQTYKVIMQSESEFRSDLSDLDYFYLKSAGGEMVPLSTLVTTRPILGPDVSQRYNLFRAASVRAGPAPGYSSGQAMMALESMAADTLPSGYRIEWTGMAYQEREAGSAAVLAFSMALIFVYLFLVAQYESWSIPFAIILVVPMAIGGAIAGLLLTGTALNLYAQIGLVLLIAMAAKNAILIVEFAKTRREDMGEDIAVAAREAARLRFRAVCMTAISFILGILPLVFAAGAGAFGQRSLGITVLCGMLAALVVGTLFIPGFYTMVQSLREQLKGQGAATPATSDTAESPASSS</sequence>
<evidence type="ECO:0000259" key="10">
    <source>
        <dbReference type="PROSITE" id="PS50156"/>
    </source>
</evidence>
<dbReference type="InterPro" id="IPR001036">
    <property type="entry name" value="Acrflvin-R"/>
</dbReference>
<feature type="transmembrane region" description="Helical" evidence="9">
    <location>
        <begin position="924"/>
        <end position="945"/>
    </location>
</feature>
<feature type="transmembrane region" description="Helical" evidence="9">
    <location>
        <begin position="1004"/>
        <end position="1028"/>
    </location>
</feature>
<dbReference type="GO" id="GO:0005886">
    <property type="term" value="C:plasma membrane"/>
    <property type="evidence" value="ECO:0007669"/>
    <property type="project" value="UniProtKB-SubCell"/>
</dbReference>
<dbReference type="NCBIfam" id="NF000282">
    <property type="entry name" value="RND_permease_1"/>
    <property type="match status" value="1"/>
</dbReference>
<keyword evidence="4" id="KW-1003">Cell membrane</keyword>
<dbReference type="Gene3D" id="3.30.70.1440">
    <property type="entry name" value="Multidrug efflux transporter AcrB pore domain"/>
    <property type="match status" value="1"/>
</dbReference>
<feature type="transmembrane region" description="Helical" evidence="9">
    <location>
        <begin position="12"/>
        <end position="33"/>
    </location>
</feature>
<dbReference type="RefSeq" id="WP_189478092.1">
    <property type="nucleotide sequence ID" value="NZ_BMYM01000002.1"/>
</dbReference>
<dbReference type="SUPFAM" id="SSF82714">
    <property type="entry name" value="Multidrug efflux transporter AcrB TolC docking domain, DN and DC subdomains"/>
    <property type="match status" value="2"/>
</dbReference>
<dbReference type="Gene3D" id="3.30.70.1320">
    <property type="entry name" value="Multidrug efflux transporter AcrB pore domain like"/>
    <property type="match status" value="1"/>
</dbReference>
<dbReference type="SUPFAM" id="SSF82693">
    <property type="entry name" value="Multidrug efflux transporter AcrB pore domain, PN1, PN2, PC1 and PC2 subdomains"/>
    <property type="match status" value="4"/>
</dbReference>
<keyword evidence="6 9" id="KW-0812">Transmembrane</keyword>
<dbReference type="InterPro" id="IPR000731">
    <property type="entry name" value="SSD"/>
</dbReference>
<feature type="transmembrane region" description="Helical" evidence="9">
    <location>
        <begin position="896"/>
        <end position="918"/>
    </location>
</feature>
<feature type="transmembrane region" description="Helical" evidence="9">
    <location>
        <begin position="436"/>
        <end position="461"/>
    </location>
</feature>
<keyword evidence="8 9" id="KW-0472">Membrane</keyword>
<evidence type="ECO:0000256" key="1">
    <source>
        <dbReference type="ARBA" id="ARBA00004429"/>
    </source>
</evidence>
<comment type="caution">
    <text evidence="11">The sequence shown here is derived from an EMBL/GenBank/DDBJ whole genome shotgun (WGS) entry which is preliminary data.</text>
</comment>
<evidence type="ECO:0000256" key="3">
    <source>
        <dbReference type="ARBA" id="ARBA00022448"/>
    </source>
</evidence>
<evidence type="ECO:0000256" key="8">
    <source>
        <dbReference type="ARBA" id="ARBA00023136"/>
    </source>
</evidence>
<comment type="caution">
    <text evidence="9">Lacks conserved residue(s) required for the propagation of feature annotation.</text>
</comment>
<dbReference type="PANTHER" id="PTHR32063:SF76">
    <property type="entry name" value="EFFLUX PUMP MEMBRANE TRANSPORTER"/>
    <property type="match status" value="1"/>
</dbReference>
<reference evidence="11" key="2">
    <citation type="submission" date="2020-09" db="EMBL/GenBank/DDBJ databases">
        <authorList>
            <person name="Sun Q."/>
            <person name="Kim S."/>
        </authorList>
    </citation>
    <scope>NUCLEOTIDE SEQUENCE</scope>
    <source>
        <strain evidence="11">KCTC 23430</strain>
    </source>
</reference>
<evidence type="ECO:0000313" key="12">
    <source>
        <dbReference type="Proteomes" id="UP000644693"/>
    </source>
</evidence>
<dbReference type="Gene3D" id="3.30.2090.10">
    <property type="entry name" value="Multidrug efflux transporter AcrB TolC docking domain, DN and DC subdomains"/>
    <property type="match status" value="2"/>
</dbReference>
<dbReference type="InterPro" id="IPR027463">
    <property type="entry name" value="AcrB_DN_DC_subdom"/>
</dbReference>
<name>A0A918XLZ3_9GAMM</name>
<dbReference type="GO" id="GO:0015562">
    <property type="term" value="F:efflux transmembrane transporter activity"/>
    <property type="evidence" value="ECO:0007669"/>
    <property type="project" value="InterPro"/>
</dbReference>
<evidence type="ECO:0000313" key="11">
    <source>
        <dbReference type="EMBL" id="GHD36395.1"/>
    </source>
</evidence>
<dbReference type="Gene3D" id="1.20.1640.10">
    <property type="entry name" value="Multidrug efflux transporter AcrB transmembrane domain"/>
    <property type="match status" value="2"/>
</dbReference>
<dbReference type="NCBIfam" id="TIGR00915">
    <property type="entry name" value="2A0602"/>
    <property type="match status" value="1"/>
</dbReference>
<evidence type="ECO:0000256" key="4">
    <source>
        <dbReference type="ARBA" id="ARBA00022475"/>
    </source>
</evidence>
<feature type="transmembrane region" description="Helical" evidence="9">
    <location>
        <begin position="871"/>
        <end position="889"/>
    </location>
</feature>
<feature type="transmembrane region" description="Helical" evidence="9">
    <location>
        <begin position="973"/>
        <end position="998"/>
    </location>
</feature>
<feature type="domain" description="SSD" evidence="10">
    <location>
        <begin position="377"/>
        <end position="498"/>
    </location>
</feature>
<dbReference type="Proteomes" id="UP000644693">
    <property type="component" value="Unassembled WGS sequence"/>
</dbReference>
<feature type="transmembrane region" description="Helical" evidence="9">
    <location>
        <begin position="342"/>
        <end position="361"/>
    </location>
</feature>
<feature type="transmembrane region" description="Helical" evidence="9">
    <location>
        <begin position="395"/>
        <end position="415"/>
    </location>
</feature>
<feature type="transmembrane region" description="Helical" evidence="9">
    <location>
        <begin position="536"/>
        <end position="555"/>
    </location>
</feature>
<organism evidence="11 12">
    <name type="scientific">Parahalioglobus pacificus</name>
    <dbReference type="NCBI Taxonomy" id="930806"/>
    <lineage>
        <taxon>Bacteria</taxon>
        <taxon>Pseudomonadati</taxon>
        <taxon>Pseudomonadota</taxon>
        <taxon>Gammaproteobacteria</taxon>
        <taxon>Cellvibrionales</taxon>
        <taxon>Halieaceae</taxon>
        <taxon>Parahalioglobus</taxon>
    </lineage>
</organism>
<keyword evidence="3 9" id="KW-0813">Transport</keyword>
<dbReference type="GO" id="GO:0042910">
    <property type="term" value="F:xenobiotic transmembrane transporter activity"/>
    <property type="evidence" value="ECO:0007669"/>
    <property type="project" value="TreeGrafter"/>
</dbReference>
<dbReference type="Pfam" id="PF00873">
    <property type="entry name" value="ACR_tran"/>
    <property type="match status" value="1"/>
</dbReference>
<evidence type="ECO:0000256" key="9">
    <source>
        <dbReference type="RuleBase" id="RU364070"/>
    </source>
</evidence>
<evidence type="ECO:0000256" key="5">
    <source>
        <dbReference type="ARBA" id="ARBA00022519"/>
    </source>
</evidence>
<dbReference type="AlphaFoldDB" id="A0A918XLZ3"/>
<dbReference type="PANTHER" id="PTHR32063">
    <property type="match status" value="1"/>
</dbReference>
<evidence type="ECO:0000256" key="7">
    <source>
        <dbReference type="ARBA" id="ARBA00022989"/>
    </source>
</evidence>
<protein>
    <recommendedName>
        <fullName evidence="9">Efflux pump membrane transporter</fullName>
    </recommendedName>
</protein>
<comment type="similarity">
    <text evidence="2 9">Belongs to the resistance-nodulation-cell division (RND) (TC 2.A.6) family.</text>
</comment>
<proteinExistence type="inferred from homology"/>
<dbReference type="InterPro" id="IPR004764">
    <property type="entry name" value="MdtF-like"/>
</dbReference>
<dbReference type="EMBL" id="BMYM01000002">
    <property type="protein sequence ID" value="GHD36395.1"/>
    <property type="molecule type" value="Genomic_DNA"/>
</dbReference>
<comment type="subcellular location">
    <subcellularLocation>
        <location evidence="1 9">Cell inner membrane</location>
        <topology evidence="1 9">Multi-pass membrane protein</topology>
    </subcellularLocation>
</comment>
<accession>A0A918XLZ3</accession>
<dbReference type="Gene3D" id="3.30.70.1430">
    <property type="entry name" value="Multidrug efflux transporter AcrB pore domain"/>
    <property type="match status" value="2"/>
</dbReference>